<evidence type="ECO:0000259" key="8">
    <source>
        <dbReference type="Pfam" id="PF04535"/>
    </source>
</evidence>
<protein>
    <recommendedName>
        <fullName evidence="7">CASP-like protein</fullName>
    </recommendedName>
</protein>
<dbReference type="Proteomes" id="UP001177003">
    <property type="component" value="Chromosome 3"/>
</dbReference>
<comment type="subcellular location">
    <subcellularLocation>
        <location evidence="1 7">Cell membrane</location>
        <topology evidence="1 7">Multi-pass membrane protein</topology>
    </subcellularLocation>
</comment>
<sequence length="192" mass="20686">MMKAEQLEVGGATSKVSTRARSNKGISAMDLVLRIVGVVGTLASSIAMGTTEQTLPFFTRFVRFNAQYDDFPSFRLFVIVNAIVCAYFVLTIPLSIVHVMRSAARGSRILLVILDTVMLALLTAGASTATSIVYLAHNGNNSANWLPVCQQFNDFCQRASGSLIGSFGGIVVFILLILLAAIALSQQRKHSL</sequence>
<feature type="transmembrane region" description="Helical" evidence="7">
    <location>
        <begin position="74"/>
        <end position="97"/>
    </location>
</feature>
<comment type="subunit">
    <text evidence="7">Homodimer and heterodimers.</text>
</comment>
<dbReference type="NCBIfam" id="TIGR01569">
    <property type="entry name" value="A_tha_TIGR01569"/>
    <property type="match status" value="1"/>
</dbReference>
<evidence type="ECO:0000256" key="2">
    <source>
        <dbReference type="ARBA" id="ARBA00007651"/>
    </source>
</evidence>
<evidence type="ECO:0000256" key="7">
    <source>
        <dbReference type="RuleBase" id="RU361233"/>
    </source>
</evidence>
<comment type="similarity">
    <text evidence="2 7">Belongs to the Casparian strip membrane proteins (CASP) family.</text>
</comment>
<evidence type="ECO:0000256" key="3">
    <source>
        <dbReference type="ARBA" id="ARBA00022475"/>
    </source>
</evidence>
<feature type="domain" description="Casparian strip membrane protein" evidence="8">
    <location>
        <begin position="24"/>
        <end position="171"/>
    </location>
</feature>
<keyword evidence="5 7" id="KW-1133">Transmembrane helix</keyword>
<evidence type="ECO:0000313" key="10">
    <source>
        <dbReference type="Proteomes" id="UP001177003"/>
    </source>
</evidence>
<reference evidence="9" key="1">
    <citation type="submission" date="2023-04" db="EMBL/GenBank/DDBJ databases">
        <authorList>
            <person name="Vijverberg K."/>
            <person name="Xiong W."/>
            <person name="Schranz E."/>
        </authorList>
    </citation>
    <scope>NUCLEOTIDE SEQUENCE</scope>
</reference>
<feature type="transmembrane region" description="Helical" evidence="7">
    <location>
        <begin position="31"/>
        <end position="50"/>
    </location>
</feature>
<gene>
    <name evidence="9" type="ORF">LSALG_LOCUS15898</name>
</gene>
<evidence type="ECO:0000313" key="9">
    <source>
        <dbReference type="EMBL" id="CAI9275882.1"/>
    </source>
</evidence>
<dbReference type="InterPro" id="IPR044173">
    <property type="entry name" value="CASPL"/>
</dbReference>
<proteinExistence type="inferred from homology"/>
<accession>A0AA35YL60</accession>
<keyword evidence="10" id="KW-1185">Reference proteome</keyword>
<dbReference type="GO" id="GO:0005886">
    <property type="term" value="C:plasma membrane"/>
    <property type="evidence" value="ECO:0007669"/>
    <property type="project" value="UniProtKB-SubCell"/>
</dbReference>
<keyword evidence="6 7" id="KW-0472">Membrane</keyword>
<dbReference type="PANTHER" id="PTHR36488">
    <property type="entry name" value="CASP-LIKE PROTEIN 1U1"/>
    <property type="match status" value="1"/>
</dbReference>
<dbReference type="EMBL" id="OX465079">
    <property type="protein sequence ID" value="CAI9275882.1"/>
    <property type="molecule type" value="Genomic_DNA"/>
</dbReference>
<name>A0AA35YL60_LACSI</name>
<dbReference type="AlphaFoldDB" id="A0AA35YL60"/>
<dbReference type="InterPro" id="IPR006459">
    <property type="entry name" value="CASP/CASPL"/>
</dbReference>
<keyword evidence="3 7" id="KW-1003">Cell membrane</keyword>
<keyword evidence="4 7" id="KW-0812">Transmembrane</keyword>
<dbReference type="Pfam" id="PF04535">
    <property type="entry name" value="CASP_dom"/>
    <property type="match status" value="1"/>
</dbReference>
<evidence type="ECO:0000256" key="5">
    <source>
        <dbReference type="ARBA" id="ARBA00022989"/>
    </source>
</evidence>
<feature type="transmembrane region" description="Helical" evidence="7">
    <location>
        <begin position="163"/>
        <end position="184"/>
    </location>
</feature>
<evidence type="ECO:0000256" key="4">
    <source>
        <dbReference type="ARBA" id="ARBA00022692"/>
    </source>
</evidence>
<dbReference type="InterPro" id="IPR006702">
    <property type="entry name" value="CASP_dom"/>
</dbReference>
<organism evidence="9 10">
    <name type="scientific">Lactuca saligna</name>
    <name type="common">Willowleaf lettuce</name>
    <dbReference type="NCBI Taxonomy" id="75948"/>
    <lineage>
        <taxon>Eukaryota</taxon>
        <taxon>Viridiplantae</taxon>
        <taxon>Streptophyta</taxon>
        <taxon>Embryophyta</taxon>
        <taxon>Tracheophyta</taxon>
        <taxon>Spermatophyta</taxon>
        <taxon>Magnoliopsida</taxon>
        <taxon>eudicotyledons</taxon>
        <taxon>Gunneridae</taxon>
        <taxon>Pentapetalae</taxon>
        <taxon>asterids</taxon>
        <taxon>campanulids</taxon>
        <taxon>Asterales</taxon>
        <taxon>Asteraceae</taxon>
        <taxon>Cichorioideae</taxon>
        <taxon>Cichorieae</taxon>
        <taxon>Lactucinae</taxon>
        <taxon>Lactuca</taxon>
    </lineage>
</organism>
<evidence type="ECO:0000256" key="1">
    <source>
        <dbReference type="ARBA" id="ARBA00004651"/>
    </source>
</evidence>
<evidence type="ECO:0000256" key="6">
    <source>
        <dbReference type="ARBA" id="ARBA00023136"/>
    </source>
</evidence>
<feature type="transmembrane region" description="Helical" evidence="7">
    <location>
        <begin position="109"/>
        <end position="136"/>
    </location>
</feature>
<dbReference type="PANTHER" id="PTHR36488:SF12">
    <property type="entry name" value="CASP-LIKE PROTEIN"/>
    <property type="match status" value="1"/>
</dbReference>